<keyword evidence="2" id="KW-1185">Reference proteome</keyword>
<dbReference type="AlphaFoldDB" id="A0AAV4WI93"/>
<evidence type="ECO:0008006" key="3">
    <source>
        <dbReference type="Google" id="ProtNLM"/>
    </source>
</evidence>
<evidence type="ECO:0000313" key="1">
    <source>
        <dbReference type="EMBL" id="GIY81706.1"/>
    </source>
</evidence>
<accession>A0AAV4WI93</accession>
<evidence type="ECO:0000313" key="2">
    <source>
        <dbReference type="Proteomes" id="UP001054945"/>
    </source>
</evidence>
<name>A0AAV4WI93_CAEEX</name>
<sequence>MDIKRRLNLWSYSVARKTYSFFFRSFINRRSRFPDTFPGNPKMEQENAGKDQRRMPSYVFFYRSSQLFHLFRLDLLIFFSFSSRSVDYGS</sequence>
<dbReference type="EMBL" id="BPLR01016157">
    <property type="protein sequence ID" value="GIY81706.1"/>
    <property type="molecule type" value="Genomic_DNA"/>
</dbReference>
<reference evidence="1 2" key="1">
    <citation type="submission" date="2021-06" db="EMBL/GenBank/DDBJ databases">
        <title>Caerostris extrusa draft genome.</title>
        <authorList>
            <person name="Kono N."/>
            <person name="Arakawa K."/>
        </authorList>
    </citation>
    <scope>NUCLEOTIDE SEQUENCE [LARGE SCALE GENOMIC DNA]</scope>
</reference>
<organism evidence="1 2">
    <name type="scientific">Caerostris extrusa</name>
    <name type="common">Bark spider</name>
    <name type="synonym">Caerostris bankana</name>
    <dbReference type="NCBI Taxonomy" id="172846"/>
    <lineage>
        <taxon>Eukaryota</taxon>
        <taxon>Metazoa</taxon>
        <taxon>Ecdysozoa</taxon>
        <taxon>Arthropoda</taxon>
        <taxon>Chelicerata</taxon>
        <taxon>Arachnida</taxon>
        <taxon>Araneae</taxon>
        <taxon>Araneomorphae</taxon>
        <taxon>Entelegynae</taxon>
        <taxon>Araneoidea</taxon>
        <taxon>Araneidae</taxon>
        <taxon>Caerostris</taxon>
    </lineage>
</organism>
<dbReference type="Proteomes" id="UP001054945">
    <property type="component" value="Unassembled WGS sequence"/>
</dbReference>
<protein>
    <recommendedName>
        <fullName evidence="3">Ycf15</fullName>
    </recommendedName>
</protein>
<gene>
    <name evidence="1" type="ORF">CEXT_634961</name>
</gene>
<proteinExistence type="predicted"/>
<comment type="caution">
    <text evidence="1">The sequence shown here is derived from an EMBL/GenBank/DDBJ whole genome shotgun (WGS) entry which is preliminary data.</text>
</comment>